<comment type="caution">
    <text evidence="3">The sequence shown here is derived from an EMBL/GenBank/DDBJ whole genome shotgun (WGS) entry which is preliminary data.</text>
</comment>
<dbReference type="RefSeq" id="WP_123770288.1">
    <property type="nucleotide sequence ID" value="NZ_RKQN01000002.1"/>
</dbReference>
<feature type="region of interest" description="Disordered" evidence="1">
    <location>
        <begin position="99"/>
        <end position="125"/>
    </location>
</feature>
<evidence type="ECO:0000313" key="3">
    <source>
        <dbReference type="EMBL" id="RPE80139.1"/>
    </source>
</evidence>
<feature type="chain" id="PRO_5018324947" description="Lipoprotein" evidence="2">
    <location>
        <begin position="20"/>
        <end position="125"/>
    </location>
</feature>
<keyword evidence="4" id="KW-1185">Reference proteome</keyword>
<dbReference type="Proteomes" id="UP000269708">
    <property type="component" value="Unassembled WGS sequence"/>
</dbReference>
<organism evidence="3 4">
    <name type="scientific">Vulcaniibacterium tengchongense</name>
    <dbReference type="NCBI Taxonomy" id="1273429"/>
    <lineage>
        <taxon>Bacteria</taxon>
        <taxon>Pseudomonadati</taxon>
        <taxon>Pseudomonadota</taxon>
        <taxon>Gammaproteobacteria</taxon>
        <taxon>Lysobacterales</taxon>
        <taxon>Lysobacteraceae</taxon>
        <taxon>Vulcaniibacterium</taxon>
    </lineage>
</organism>
<gene>
    <name evidence="3" type="ORF">EDC50_1971</name>
</gene>
<feature type="signal peptide" evidence="2">
    <location>
        <begin position="1"/>
        <end position="19"/>
    </location>
</feature>
<keyword evidence="2" id="KW-0732">Signal</keyword>
<dbReference type="EMBL" id="RKQN01000002">
    <property type="protein sequence ID" value="RPE80139.1"/>
    <property type="molecule type" value="Genomic_DNA"/>
</dbReference>
<evidence type="ECO:0000313" key="4">
    <source>
        <dbReference type="Proteomes" id="UP000269708"/>
    </source>
</evidence>
<name>A0A3N4VK60_9GAMM</name>
<proteinExistence type="predicted"/>
<accession>A0A3N4VK60</accession>
<reference evidence="3 4" key="1">
    <citation type="submission" date="2018-11" db="EMBL/GenBank/DDBJ databases">
        <title>Genomic Encyclopedia of Type Strains, Phase IV (KMG-IV): sequencing the most valuable type-strain genomes for metagenomic binning, comparative biology and taxonomic classification.</title>
        <authorList>
            <person name="Goeker M."/>
        </authorList>
    </citation>
    <scope>NUCLEOTIDE SEQUENCE [LARGE SCALE GENOMIC DNA]</scope>
    <source>
        <strain evidence="3 4">DSM 25623</strain>
    </source>
</reference>
<evidence type="ECO:0000256" key="1">
    <source>
        <dbReference type="SAM" id="MobiDB-lite"/>
    </source>
</evidence>
<evidence type="ECO:0000256" key="2">
    <source>
        <dbReference type="SAM" id="SignalP"/>
    </source>
</evidence>
<evidence type="ECO:0008006" key="5">
    <source>
        <dbReference type="Google" id="ProtNLM"/>
    </source>
</evidence>
<sequence length="125" mass="12821">MRPRVASAAILACFPAACAGIPRSPTPLAQLDALDCPRLADERAAALRRREAAPRARRGAWKAVLPAVVGIRHAAARSALGEADERLATVERRHRELGCAPPLVAPAPGGGASVAGDPGAAEPAR</sequence>
<protein>
    <recommendedName>
        <fullName evidence="5">Lipoprotein</fullName>
    </recommendedName>
</protein>
<dbReference type="AlphaFoldDB" id="A0A3N4VK60"/>
<feature type="compositionally biased region" description="Low complexity" evidence="1">
    <location>
        <begin position="114"/>
        <end position="125"/>
    </location>
</feature>